<feature type="region of interest" description="Disordered" evidence="2">
    <location>
        <begin position="1"/>
        <end position="25"/>
    </location>
</feature>
<evidence type="ECO:0000259" key="3">
    <source>
        <dbReference type="PROSITE" id="PS50968"/>
    </source>
</evidence>
<dbReference type="SUPFAM" id="SSF89000">
    <property type="entry name" value="post-HMGL domain-like"/>
    <property type="match status" value="1"/>
</dbReference>
<dbReference type="Gene3D" id="3.20.20.70">
    <property type="entry name" value="Aldolase class I"/>
    <property type="match status" value="1"/>
</dbReference>
<dbReference type="InterPro" id="IPR005776">
    <property type="entry name" value="OadA"/>
</dbReference>
<organism evidence="5">
    <name type="scientific">hydrothermal vent metagenome</name>
    <dbReference type="NCBI Taxonomy" id="652676"/>
    <lineage>
        <taxon>unclassified sequences</taxon>
        <taxon>metagenomes</taxon>
        <taxon>ecological metagenomes</taxon>
    </lineage>
</organism>
<proteinExistence type="predicted"/>
<dbReference type="GO" id="GO:0006814">
    <property type="term" value="P:sodium ion transport"/>
    <property type="evidence" value="ECO:0007669"/>
    <property type="project" value="InterPro"/>
</dbReference>
<dbReference type="AlphaFoldDB" id="A0A3B0RG15"/>
<dbReference type="GO" id="GO:0005737">
    <property type="term" value="C:cytoplasm"/>
    <property type="evidence" value="ECO:0007669"/>
    <property type="project" value="TreeGrafter"/>
</dbReference>
<dbReference type="EC" id="4.1.1.3" evidence="5"/>
<dbReference type="Pfam" id="PF00364">
    <property type="entry name" value="Biotin_lipoyl"/>
    <property type="match status" value="1"/>
</dbReference>
<feature type="domain" description="Pyruvate carboxyltransferase" evidence="4">
    <location>
        <begin position="30"/>
        <end position="290"/>
    </location>
</feature>
<name>A0A3B0RG15_9ZZZZ</name>
<dbReference type="Gene3D" id="2.40.50.100">
    <property type="match status" value="1"/>
</dbReference>
<evidence type="ECO:0000256" key="1">
    <source>
        <dbReference type="ARBA" id="ARBA00023267"/>
    </source>
</evidence>
<dbReference type="GO" id="GO:0006094">
    <property type="term" value="P:gluconeogenesis"/>
    <property type="evidence" value="ECO:0007669"/>
    <property type="project" value="TreeGrafter"/>
</dbReference>
<evidence type="ECO:0000313" key="5">
    <source>
        <dbReference type="EMBL" id="VAV83583.1"/>
    </source>
</evidence>
<dbReference type="InterPro" id="IPR000891">
    <property type="entry name" value="PYR_CT"/>
</dbReference>
<feature type="domain" description="Lipoyl-binding" evidence="3">
    <location>
        <begin position="552"/>
        <end position="637"/>
    </location>
</feature>
<dbReference type="InterPro" id="IPR000089">
    <property type="entry name" value="Biotin_lipoyl"/>
</dbReference>
<dbReference type="CDD" id="cd07937">
    <property type="entry name" value="DRE_TIM_PC_TC_5S"/>
    <property type="match status" value="1"/>
</dbReference>
<dbReference type="InterPro" id="IPR011053">
    <property type="entry name" value="Single_hybrid_motif"/>
</dbReference>
<dbReference type="CDD" id="cd06850">
    <property type="entry name" value="biotinyl_domain"/>
    <property type="match status" value="1"/>
</dbReference>
<dbReference type="InterPro" id="IPR013785">
    <property type="entry name" value="Aldolase_TIM"/>
</dbReference>
<dbReference type="Pfam" id="PF02436">
    <property type="entry name" value="PYC_OADA"/>
    <property type="match status" value="1"/>
</dbReference>
<feature type="compositionally biased region" description="Basic residues" evidence="2">
    <location>
        <begin position="1"/>
        <end position="21"/>
    </location>
</feature>
<dbReference type="PROSITE" id="PS50991">
    <property type="entry name" value="PYR_CT"/>
    <property type="match status" value="1"/>
</dbReference>
<sequence length="639" mass="70217">MSTKKVKKTTTTKRPPAKGKAAKNQPLKRAQITDTILRDAHQSILATRMRTADMLEVTELLDKVGYWSLEVWGGATFDACLRFLKEDPWERLRTLRKALPNTRLQMLLRGQNLVGYRHYADDVVKAFVEKSAENGMDVFRIFDALNDVRNLKVAIKAVKKAKKTVEGTICYTVSPVHTHEGFVDMAMELAELGSDVICIKDMAGLLTPQNAFDLVTKLKKKLPLPIHIHSHDSAGLASMSYLKAIEAGADIVDTAISSLSSGSAQPPTESLVAALQGTPYDTGIDLSLLDEIAARMRVIRKKYARFESEFTGINPKTLVAQVPGGMISNLAQQLSEQNALDKMDEVFDELPRVRKDMGYPPLVTPSSQIVGTQATLNVLTGERYKVITSETRNYFKGLYGQAPGKINAKAKKLAIGNEKPITCRPADLLKPELKKMAKELKGKTESMEDILSYTLFPAVASEFFEQRAKGTLEPEPLEVESGNGDDNGAQSRHLAPSEFNITVHGETYRVKVAGAGHKSEGKRPFFIKIDNRLEEVIVESLTEVIPTTAGVIEAESIPQSIRHQPAKEGDVTTPVPGKVTSLKVSVGDEISEGDTVLTVEAMKMENEVHSPINGTVERILVKVGDDVNPDETLMEITNK</sequence>
<evidence type="ECO:0000256" key="2">
    <source>
        <dbReference type="SAM" id="MobiDB-lite"/>
    </source>
</evidence>
<dbReference type="EMBL" id="UOEA01000043">
    <property type="protein sequence ID" value="VAV83583.1"/>
    <property type="molecule type" value="Genomic_DNA"/>
</dbReference>
<dbReference type="PANTHER" id="PTHR43778">
    <property type="entry name" value="PYRUVATE CARBOXYLASE"/>
    <property type="match status" value="1"/>
</dbReference>
<dbReference type="GO" id="GO:0008948">
    <property type="term" value="F:oxaloacetate decarboxylase activity"/>
    <property type="evidence" value="ECO:0007669"/>
    <property type="project" value="InterPro"/>
</dbReference>
<dbReference type="PANTHER" id="PTHR43778:SF2">
    <property type="entry name" value="PYRUVATE CARBOXYLASE, MITOCHONDRIAL"/>
    <property type="match status" value="1"/>
</dbReference>
<dbReference type="InterPro" id="IPR003379">
    <property type="entry name" value="Carboxylase_cons_dom"/>
</dbReference>
<protein>
    <submittedName>
        <fullName evidence="5">Oxaloacetate decarboxylase alpha chain</fullName>
        <ecNumber evidence="5">4.1.1.3</ecNumber>
    </submittedName>
</protein>
<dbReference type="NCBIfam" id="NF006761">
    <property type="entry name" value="PRK09282.1"/>
    <property type="match status" value="1"/>
</dbReference>
<keyword evidence="1" id="KW-0092">Biotin</keyword>
<dbReference type="InterPro" id="IPR055268">
    <property type="entry name" value="PCB-like"/>
</dbReference>
<evidence type="ECO:0000259" key="4">
    <source>
        <dbReference type="PROSITE" id="PS50991"/>
    </source>
</evidence>
<dbReference type="FunFam" id="2.40.50.100:FF:000003">
    <property type="entry name" value="Acetyl-CoA carboxylase biotin carboxyl carrier protein"/>
    <property type="match status" value="1"/>
</dbReference>
<keyword evidence="5" id="KW-0456">Lyase</keyword>
<reference evidence="5" key="1">
    <citation type="submission" date="2018-06" db="EMBL/GenBank/DDBJ databases">
        <authorList>
            <person name="Zhirakovskaya E."/>
        </authorList>
    </citation>
    <scope>NUCLEOTIDE SEQUENCE</scope>
</reference>
<dbReference type="NCBIfam" id="TIGR01108">
    <property type="entry name" value="oadA"/>
    <property type="match status" value="1"/>
</dbReference>
<dbReference type="PROSITE" id="PS50968">
    <property type="entry name" value="BIOTINYL_LIPOYL"/>
    <property type="match status" value="1"/>
</dbReference>
<dbReference type="GO" id="GO:0004736">
    <property type="term" value="F:pyruvate carboxylase activity"/>
    <property type="evidence" value="ECO:0007669"/>
    <property type="project" value="UniProtKB-ARBA"/>
</dbReference>
<dbReference type="PROSITE" id="PS00188">
    <property type="entry name" value="BIOTIN"/>
    <property type="match status" value="1"/>
</dbReference>
<dbReference type="SUPFAM" id="SSF51230">
    <property type="entry name" value="Single hybrid motif"/>
    <property type="match status" value="1"/>
</dbReference>
<dbReference type="InterPro" id="IPR001882">
    <property type="entry name" value="Biotin_BS"/>
</dbReference>
<accession>A0A3B0RG15</accession>
<dbReference type="SUPFAM" id="SSF51569">
    <property type="entry name" value="Aldolase"/>
    <property type="match status" value="1"/>
</dbReference>
<gene>
    <name evidence="5" type="ORF">MNBD_DELTA01-2098</name>
</gene>
<dbReference type="Pfam" id="PF00682">
    <property type="entry name" value="HMGL-like"/>
    <property type="match status" value="1"/>
</dbReference>